<evidence type="ECO:0000313" key="3">
    <source>
        <dbReference type="Proteomes" id="UP000294114"/>
    </source>
</evidence>
<name>A0A4Q8B830_9ACTN</name>
<sequence>MSWANLRSYTPRHAESSSREAAPVTEVDRTDSGWRARWAARENKRRRRTYEDHVEAWCLRGARLQRLRAAAEELPVESAAGLPVGLADGEVVVAVQPKAELVEVDDGHDADLPVPELAVIPVRWPKRANRLPKGLRVTDAGTAVVTDRRLILLGREKHREWTYAQVSDLAHHTRAPITLLHTIGGRPVAGLRVPLAAAARFRLRLTMAHADFIGQRRVVLARLDEAVAANRRSRPPAPVVATAEHAPAAARLAYPAVVAAAVALIALPTYAMTVASPDRPQGAFHNGGAPITPGALPGTETAPSAAPTPDPPAPSAAPAPDPPAPSAAPATDPRTPGTTATRAADPDVSTGAPAPGPVDLGAPRPLPTRGLIDPAPAPTGSPGKPMPADRCGAPENPYGYNYCGGSLVRDPAPGVCSWFVCVDGFWQGRGYLTVCEDGRVGMVGGTTGTCPERAGRKEPVYAYQPAGG</sequence>
<gene>
    <name evidence="2" type="ORF">EV384_2033</name>
</gene>
<dbReference type="EMBL" id="SHLD01000001">
    <property type="protein sequence ID" value="RZU73618.1"/>
    <property type="molecule type" value="Genomic_DNA"/>
</dbReference>
<dbReference type="Proteomes" id="UP000294114">
    <property type="component" value="Unassembled WGS sequence"/>
</dbReference>
<proteinExistence type="predicted"/>
<dbReference type="AlphaFoldDB" id="A0A4Q8B830"/>
<protein>
    <submittedName>
        <fullName evidence="2">Uncharacterized protein</fullName>
    </submittedName>
</protein>
<feature type="compositionally biased region" description="Low complexity" evidence="1">
    <location>
        <begin position="327"/>
        <end position="347"/>
    </location>
</feature>
<comment type="caution">
    <text evidence="2">The sequence shown here is derived from an EMBL/GenBank/DDBJ whole genome shotgun (WGS) entry which is preliminary data.</text>
</comment>
<organism evidence="2 3">
    <name type="scientific">Micromonospora kangleipakensis</name>
    <dbReference type="NCBI Taxonomy" id="1077942"/>
    <lineage>
        <taxon>Bacteria</taxon>
        <taxon>Bacillati</taxon>
        <taxon>Actinomycetota</taxon>
        <taxon>Actinomycetes</taxon>
        <taxon>Micromonosporales</taxon>
        <taxon>Micromonosporaceae</taxon>
        <taxon>Micromonospora</taxon>
    </lineage>
</organism>
<evidence type="ECO:0000313" key="2">
    <source>
        <dbReference type="EMBL" id="RZU73618.1"/>
    </source>
</evidence>
<accession>A0A4Q8B830</accession>
<reference evidence="2 3" key="1">
    <citation type="submission" date="2019-02" db="EMBL/GenBank/DDBJ databases">
        <title>Sequencing the genomes of 1000 actinobacteria strains.</title>
        <authorList>
            <person name="Klenk H.-P."/>
        </authorList>
    </citation>
    <scope>NUCLEOTIDE SEQUENCE [LARGE SCALE GENOMIC DNA]</scope>
    <source>
        <strain evidence="2 3">DSM 45612</strain>
    </source>
</reference>
<evidence type="ECO:0000256" key="1">
    <source>
        <dbReference type="SAM" id="MobiDB-lite"/>
    </source>
</evidence>
<feature type="compositionally biased region" description="Pro residues" evidence="1">
    <location>
        <begin position="306"/>
        <end position="326"/>
    </location>
</feature>
<keyword evidence="3" id="KW-1185">Reference proteome</keyword>
<feature type="region of interest" description="Disordered" evidence="1">
    <location>
        <begin position="281"/>
        <end position="390"/>
    </location>
</feature>
<feature type="region of interest" description="Disordered" evidence="1">
    <location>
        <begin position="1"/>
        <end position="27"/>
    </location>
</feature>